<reference evidence="6 7" key="1">
    <citation type="submission" date="2019-01" db="EMBL/GenBank/DDBJ databases">
        <authorList>
            <person name="Chen W.-M."/>
        </authorList>
    </citation>
    <scope>NUCLEOTIDE SEQUENCE [LARGE SCALE GENOMIC DNA]</scope>
    <source>
        <strain evidence="6 7">TER-1</strain>
    </source>
</reference>
<dbReference type="SUPFAM" id="SSF101386">
    <property type="entry name" value="all-alpha NTP pyrophosphatases"/>
    <property type="match status" value="2"/>
</dbReference>
<dbReference type="AlphaFoldDB" id="A0A437NVV7"/>
<dbReference type="NCBIfam" id="NF007113">
    <property type="entry name" value="PRK09562.1"/>
    <property type="match status" value="1"/>
</dbReference>
<comment type="caution">
    <text evidence="6">The sequence shown here is derived from an EMBL/GenBank/DDBJ whole genome shotgun (WGS) entry which is preliminary data.</text>
</comment>
<dbReference type="EC" id="3.6.1.8" evidence="3"/>
<dbReference type="GO" id="GO:0006950">
    <property type="term" value="P:response to stress"/>
    <property type="evidence" value="ECO:0007669"/>
    <property type="project" value="UniProtKB-ARBA"/>
</dbReference>
<dbReference type="RefSeq" id="WP_127733620.1">
    <property type="nucleotide sequence ID" value="NZ_SACP01000037.1"/>
</dbReference>
<organism evidence="6 7">
    <name type="scientific">Methylobacterium oryzihabitans</name>
    <dbReference type="NCBI Taxonomy" id="2499852"/>
    <lineage>
        <taxon>Bacteria</taxon>
        <taxon>Pseudomonadati</taxon>
        <taxon>Pseudomonadota</taxon>
        <taxon>Alphaproteobacteria</taxon>
        <taxon>Hyphomicrobiales</taxon>
        <taxon>Methylobacteriaceae</taxon>
        <taxon>Methylobacterium</taxon>
    </lineage>
</organism>
<dbReference type="PANTHER" id="PTHR30522:SF0">
    <property type="entry name" value="NUCLEOSIDE TRIPHOSPHATE PYROPHOSPHOHYDROLASE"/>
    <property type="match status" value="1"/>
</dbReference>
<evidence type="ECO:0000256" key="4">
    <source>
        <dbReference type="ARBA" id="ARBA00074799"/>
    </source>
</evidence>
<accession>A0A437NVV7</accession>
<dbReference type="GO" id="GO:0046052">
    <property type="term" value="P:UTP catabolic process"/>
    <property type="evidence" value="ECO:0007669"/>
    <property type="project" value="TreeGrafter"/>
</dbReference>
<dbReference type="GO" id="GO:0006203">
    <property type="term" value="P:dGTP catabolic process"/>
    <property type="evidence" value="ECO:0007669"/>
    <property type="project" value="TreeGrafter"/>
</dbReference>
<dbReference type="InterPro" id="IPR004518">
    <property type="entry name" value="MazG-like_dom"/>
</dbReference>
<proteinExistence type="inferred from homology"/>
<dbReference type="InterPro" id="IPR011551">
    <property type="entry name" value="NTP_PyrPHydrolase_MazG"/>
</dbReference>
<dbReference type="Proteomes" id="UP000286997">
    <property type="component" value="Unassembled WGS sequence"/>
</dbReference>
<dbReference type="Gene3D" id="1.10.287.1080">
    <property type="entry name" value="MazG-like"/>
    <property type="match status" value="2"/>
</dbReference>
<protein>
    <recommendedName>
        <fullName evidence="4">Nucleoside triphosphate pyrophosphohydrolase</fullName>
        <ecNumber evidence="3">3.6.1.8</ecNumber>
    </recommendedName>
</protein>
<sequence>MSDAASAPIPGSPAGSERGIDRILAIMARLRDPEHGCPWDLGQSPASIVPFTIEEAYEVAEAVESGDPLELKDELGDLLFQVVFQARLAEEAARFRFDDVAHAIADKMERRHPHIFGGAEALTDPDAVKAQWAEIKARERAARPRPPAGILDGVPLALPALARAEKISRKAASVGFDWPETAEVVAKVREETAEVEEALAAGDRAAVAEEIGDLLFSVANLARHAGIDPEEALRQANRKFQRRFCAMEAELAARGLGLAGAGLPAMEAAWGTVKRRDKG</sequence>
<gene>
    <name evidence="6" type="ORF">EOE48_25100</name>
</gene>
<evidence type="ECO:0000259" key="5">
    <source>
        <dbReference type="Pfam" id="PF03819"/>
    </source>
</evidence>
<evidence type="ECO:0000256" key="3">
    <source>
        <dbReference type="ARBA" id="ARBA00066372"/>
    </source>
</evidence>
<evidence type="ECO:0000256" key="2">
    <source>
        <dbReference type="ARBA" id="ARBA00061115"/>
    </source>
</evidence>
<dbReference type="FunFam" id="1.10.287.1080:FF:000001">
    <property type="entry name" value="Nucleoside triphosphate pyrophosphohydrolase"/>
    <property type="match status" value="1"/>
</dbReference>
<dbReference type="OrthoDB" id="9808939at2"/>
<dbReference type="NCBIfam" id="TIGR00444">
    <property type="entry name" value="mazG"/>
    <property type="match status" value="1"/>
</dbReference>
<feature type="domain" description="NTP pyrophosphohydrolase MazG-like" evidence="5">
    <location>
        <begin position="43"/>
        <end position="116"/>
    </location>
</feature>
<dbReference type="EMBL" id="SACP01000037">
    <property type="protein sequence ID" value="RVU14012.1"/>
    <property type="molecule type" value="Genomic_DNA"/>
</dbReference>
<dbReference type="CDD" id="cd11528">
    <property type="entry name" value="NTP-PPase_MazG_Nterm"/>
    <property type="match status" value="1"/>
</dbReference>
<dbReference type="FunFam" id="1.10.287.1080:FF:000003">
    <property type="entry name" value="Nucleoside triphosphate pyrophosphohydrolase"/>
    <property type="match status" value="1"/>
</dbReference>
<dbReference type="GO" id="GO:0047693">
    <property type="term" value="F:ATP diphosphatase activity"/>
    <property type="evidence" value="ECO:0007669"/>
    <property type="project" value="UniProtKB-EC"/>
</dbReference>
<dbReference type="CDD" id="cd11529">
    <property type="entry name" value="NTP-PPase_MazG_Cterm"/>
    <property type="match status" value="1"/>
</dbReference>
<evidence type="ECO:0000313" key="7">
    <source>
        <dbReference type="Proteomes" id="UP000286997"/>
    </source>
</evidence>
<evidence type="ECO:0000313" key="6">
    <source>
        <dbReference type="EMBL" id="RVU14012.1"/>
    </source>
</evidence>
<dbReference type="GO" id="GO:0046047">
    <property type="term" value="P:TTP catabolic process"/>
    <property type="evidence" value="ECO:0007669"/>
    <property type="project" value="TreeGrafter"/>
</dbReference>
<comment type="similarity">
    <text evidence="2">Belongs to the nucleoside triphosphate pyrophosphohydrolase family.</text>
</comment>
<comment type="catalytic activity">
    <reaction evidence="1">
        <text>ATP + H2O = AMP + diphosphate + H(+)</text>
        <dbReference type="Rhea" id="RHEA:14245"/>
        <dbReference type="ChEBI" id="CHEBI:15377"/>
        <dbReference type="ChEBI" id="CHEBI:15378"/>
        <dbReference type="ChEBI" id="CHEBI:30616"/>
        <dbReference type="ChEBI" id="CHEBI:33019"/>
        <dbReference type="ChEBI" id="CHEBI:456215"/>
        <dbReference type="EC" id="3.6.1.8"/>
    </reaction>
</comment>
<keyword evidence="6" id="KW-0378">Hydrolase</keyword>
<feature type="domain" description="NTP pyrophosphohydrolase MazG-like" evidence="5">
    <location>
        <begin position="184"/>
        <end position="243"/>
    </location>
</feature>
<keyword evidence="7" id="KW-1185">Reference proteome</keyword>
<dbReference type="Pfam" id="PF03819">
    <property type="entry name" value="MazG"/>
    <property type="match status" value="2"/>
</dbReference>
<dbReference type="PANTHER" id="PTHR30522">
    <property type="entry name" value="NUCLEOSIDE TRIPHOSPHATE PYROPHOSPHOHYDROLASE"/>
    <property type="match status" value="1"/>
</dbReference>
<dbReference type="GO" id="GO:0046061">
    <property type="term" value="P:dATP catabolic process"/>
    <property type="evidence" value="ECO:0007669"/>
    <property type="project" value="TreeGrafter"/>
</dbReference>
<dbReference type="GO" id="GO:0046081">
    <property type="term" value="P:dUTP catabolic process"/>
    <property type="evidence" value="ECO:0007669"/>
    <property type="project" value="TreeGrafter"/>
</dbReference>
<dbReference type="InterPro" id="IPR048011">
    <property type="entry name" value="NTP-PPase_MazG-like_C"/>
</dbReference>
<dbReference type="InterPro" id="IPR048015">
    <property type="entry name" value="NTP-PPase_MazG-like_N"/>
</dbReference>
<dbReference type="GO" id="GO:0046076">
    <property type="term" value="P:dTTP catabolic process"/>
    <property type="evidence" value="ECO:0007669"/>
    <property type="project" value="TreeGrafter"/>
</dbReference>
<name>A0A437NVV7_9HYPH</name>
<evidence type="ECO:0000256" key="1">
    <source>
        <dbReference type="ARBA" id="ARBA00052141"/>
    </source>
</evidence>